<dbReference type="AlphaFoldDB" id="A0A0F9BYI0"/>
<keyword evidence="1" id="KW-1133">Transmembrane helix</keyword>
<protein>
    <submittedName>
        <fullName evidence="2">Uncharacterized protein</fullName>
    </submittedName>
</protein>
<keyword evidence="1" id="KW-0472">Membrane</keyword>
<evidence type="ECO:0000256" key="1">
    <source>
        <dbReference type="SAM" id="Phobius"/>
    </source>
</evidence>
<gene>
    <name evidence="2" type="ORF">LCGC14_2389620</name>
</gene>
<feature type="transmembrane region" description="Helical" evidence="1">
    <location>
        <begin position="15"/>
        <end position="37"/>
    </location>
</feature>
<evidence type="ECO:0000313" key="2">
    <source>
        <dbReference type="EMBL" id="KKL26995.1"/>
    </source>
</evidence>
<proteinExistence type="predicted"/>
<accession>A0A0F9BYI0</accession>
<name>A0A0F9BYI0_9ZZZZ</name>
<sequence length="135" mass="15810">MKSESKIRFRLGSKLIILFLLISTIPLTITGFVQFYIARQRIIQNTIDHLYLMSTLKETQLSRWVEDGKRSIRELARRPLIREYAKILTFTDQLNPQHLKLKTKIREEHFGPTLEEERGSLELFILDAGNGQILV</sequence>
<organism evidence="2">
    <name type="scientific">marine sediment metagenome</name>
    <dbReference type="NCBI Taxonomy" id="412755"/>
    <lineage>
        <taxon>unclassified sequences</taxon>
        <taxon>metagenomes</taxon>
        <taxon>ecological metagenomes</taxon>
    </lineage>
</organism>
<feature type="non-terminal residue" evidence="2">
    <location>
        <position position="135"/>
    </location>
</feature>
<keyword evidence="1" id="KW-0812">Transmembrane</keyword>
<comment type="caution">
    <text evidence="2">The sequence shown here is derived from an EMBL/GenBank/DDBJ whole genome shotgun (WGS) entry which is preliminary data.</text>
</comment>
<dbReference type="EMBL" id="LAZR01035633">
    <property type="protein sequence ID" value="KKL26995.1"/>
    <property type="molecule type" value="Genomic_DNA"/>
</dbReference>
<reference evidence="2" key="1">
    <citation type="journal article" date="2015" name="Nature">
        <title>Complex archaea that bridge the gap between prokaryotes and eukaryotes.</title>
        <authorList>
            <person name="Spang A."/>
            <person name="Saw J.H."/>
            <person name="Jorgensen S.L."/>
            <person name="Zaremba-Niedzwiedzka K."/>
            <person name="Martijn J."/>
            <person name="Lind A.E."/>
            <person name="van Eijk R."/>
            <person name="Schleper C."/>
            <person name="Guy L."/>
            <person name="Ettema T.J."/>
        </authorList>
    </citation>
    <scope>NUCLEOTIDE SEQUENCE</scope>
</reference>